<feature type="coiled-coil region" evidence="6">
    <location>
        <begin position="45"/>
        <end position="79"/>
    </location>
</feature>
<dbReference type="Gene3D" id="1.25.40.10">
    <property type="entry name" value="Tetratricopeptide repeat domain"/>
    <property type="match status" value="3"/>
</dbReference>
<gene>
    <name evidence="8" type="ORF">RCL2_002910700</name>
</gene>
<feature type="repeat" description="PPR" evidence="5">
    <location>
        <begin position="257"/>
        <end position="291"/>
    </location>
</feature>
<dbReference type="AlphaFoldDB" id="A0A8H3MF11"/>
<keyword evidence="2" id="KW-0677">Repeat</keyword>
<evidence type="ECO:0000256" key="5">
    <source>
        <dbReference type="PROSITE-ProRule" id="PRU00708"/>
    </source>
</evidence>
<dbReference type="PANTHER" id="PTHR47447">
    <property type="entry name" value="OS03G0856100 PROTEIN"/>
    <property type="match status" value="1"/>
</dbReference>
<dbReference type="EMBL" id="BLAL01000315">
    <property type="protein sequence ID" value="GET02737.1"/>
    <property type="molecule type" value="Genomic_DNA"/>
</dbReference>
<evidence type="ECO:0000256" key="2">
    <source>
        <dbReference type="ARBA" id="ARBA00022737"/>
    </source>
</evidence>
<keyword evidence="6" id="KW-0175">Coiled coil</keyword>
<dbReference type="OrthoDB" id="5588846at2759"/>
<evidence type="ECO:0000256" key="4">
    <source>
        <dbReference type="ARBA" id="ARBA00044511"/>
    </source>
</evidence>
<dbReference type="Pfam" id="PF13812">
    <property type="entry name" value="PPR_3"/>
    <property type="match status" value="2"/>
</dbReference>
<sequence>MLSSKLKNFNKINLLPLHNIFFYEKQPKYSLYSIFLRQSSNINKKSKLHEKIVQSEKDIKKLEQKISAFDKQVINLESDKQQSLSENFLSQIHEAISAPPQLRHKLSITDGKRLDSSQDDQELSLPTVSDLQASKHEQIHLLTQMKKENLESIEQFNNWLYACVLTERVDEALDILSLMEKADVIPNTVTYDHLINLYASVGELQKAIGSFDLIESAGLKPTVHSYANLIKAYNKHNRVDDAFNVYLNMKNNGLMPTQPIFTTLIKGCIDNGEIKRAWTTFDHMRLEACQPDEVTFSLMIHACAKEENTERAFDLEKYYEEAFKLLQEMREYGYQPDITTCNSLMVACSKNGDLQMARSLLVTMIQRAKTDPSITPDELTFTNLFWTYSTYKEPMNYISRSQNEELSRSKQLEAADLPSERDNKMGSSHEHHKALLKKNDDVETENNQEMRSELTISGKTRSEGAISGNNDLLIIGSDTYPLLNNVPVTISQTVKEAEMIFNHIITSRTDGKMISSFPINLSSKLITSYLNILIKKSSYNKVFDFYKSFILKNNIQLNGWIFLNGLMVCYKHKRVDESWSIWKDWENWRKEQSRKIEKIYDDEHDRKNSFKKFGITEKMDYEIYKLMIKILARCNETHNAIILLQNLSNLQKPNIQDFTLLLQKCVENDDEMTYRKVFDLCYNSEDDGVLRYRNSLAKKWKGRGIKLPPKNKYDVKENEVNYNEWRNRYYEKKRKGFGFGRWKNNQRLKLGKKF</sequence>
<proteinExistence type="inferred from homology"/>
<dbReference type="InterPro" id="IPR002885">
    <property type="entry name" value="PPR_rpt"/>
</dbReference>
<feature type="compositionally biased region" description="Basic and acidic residues" evidence="7">
    <location>
        <begin position="402"/>
        <end position="429"/>
    </location>
</feature>
<evidence type="ECO:0000313" key="9">
    <source>
        <dbReference type="Proteomes" id="UP000615446"/>
    </source>
</evidence>
<comment type="subunit">
    <text evidence="4">Binds to mitochondrial small subunit 15S rRNA.</text>
</comment>
<evidence type="ECO:0000256" key="7">
    <source>
        <dbReference type="SAM" id="MobiDB-lite"/>
    </source>
</evidence>
<accession>A0A8H3MF11</accession>
<comment type="caution">
    <text evidence="8">The sequence shown here is derived from an EMBL/GenBank/DDBJ whole genome shotgun (WGS) entry which is preliminary data.</text>
</comment>
<feature type="repeat" description="PPR" evidence="5">
    <location>
        <begin position="337"/>
        <end position="367"/>
    </location>
</feature>
<evidence type="ECO:0000256" key="3">
    <source>
        <dbReference type="ARBA" id="ARBA00044493"/>
    </source>
</evidence>
<dbReference type="Proteomes" id="UP000615446">
    <property type="component" value="Unassembled WGS sequence"/>
</dbReference>
<evidence type="ECO:0000256" key="1">
    <source>
        <dbReference type="ARBA" id="ARBA00006192"/>
    </source>
</evidence>
<dbReference type="PROSITE" id="PS51375">
    <property type="entry name" value="PPR"/>
    <property type="match status" value="4"/>
</dbReference>
<dbReference type="NCBIfam" id="TIGR00756">
    <property type="entry name" value="PPR"/>
    <property type="match status" value="4"/>
</dbReference>
<protein>
    <submittedName>
        <fullName evidence="8">Pentatricopeptide repeat-containing protein At2g15630, mitochondrial-like</fullName>
    </submittedName>
</protein>
<feature type="region of interest" description="Disordered" evidence="7">
    <location>
        <begin position="402"/>
        <end position="431"/>
    </location>
</feature>
<name>A0A8H3MF11_9GLOM</name>
<evidence type="ECO:0000256" key="6">
    <source>
        <dbReference type="SAM" id="Coils"/>
    </source>
</evidence>
<comment type="similarity">
    <text evidence="1">Belongs to the CCM1 family.</text>
</comment>
<reference evidence="8" key="1">
    <citation type="submission" date="2019-10" db="EMBL/GenBank/DDBJ databases">
        <title>Conservation and host-specific expression of non-tandemly repeated heterogenous ribosome RNA gene in arbuscular mycorrhizal fungi.</title>
        <authorList>
            <person name="Maeda T."/>
            <person name="Kobayashi Y."/>
            <person name="Nakagawa T."/>
            <person name="Ezawa T."/>
            <person name="Yamaguchi K."/>
            <person name="Bino T."/>
            <person name="Nishimoto Y."/>
            <person name="Shigenobu S."/>
            <person name="Kawaguchi M."/>
        </authorList>
    </citation>
    <scope>NUCLEOTIDE SEQUENCE</scope>
    <source>
        <strain evidence="8">HR1</strain>
    </source>
</reference>
<evidence type="ECO:0000313" key="8">
    <source>
        <dbReference type="EMBL" id="GET02737.1"/>
    </source>
</evidence>
<comment type="function">
    <text evidence="3">Regulates mitochondrial small subunit maturation by controlling 15S rRNA 5'-end processing. Localizes to the 5' precursor of the 15S rRNA in a position that is subsequently occupied by mS47 in the mature yeast mtSSU. Uses structure and sequence-specific RNA recognition, binding to a single-stranded region of the precursor and specifically recognizing bases -6 to -1. The exchange of Ccm1 for mS47 is coupled to the irreversible removal of precursor rRNA that is accompanied by conformational changes of the mitoribosomal proteins uS5m and mS26. These conformational changes signal completion of 5'-end rRNA processing through protection of the mature 5'-end of the 15S rRNA and stabilization of mS47. The removal of the 5' precursor together with the dissociation of Ccm1 may be catalyzed by the 5'-3' exoribonuclease Pet127. Involved in the specific removal of group I introns in mitochondrial encoded transcripts.</text>
</comment>
<dbReference type="Pfam" id="PF13041">
    <property type="entry name" value="PPR_2"/>
    <property type="match status" value="1"/>
</dbReference>
<feature type="repeat" description="PPR" evidence="5">
    <location>
        <begin position="222"/>
        <end position="256"/>
    </location>
</feature>
<dbReference type="PANTHER" id="PTHR47447:SF24">
    <property type="entry name" value="PENTATRICOPEPTIDE REPEAT-CONTAINING PROTEIN"/>
    <property type="match status" value="1"/>
</dbReference>
<dbReference type="InterPro" id="IPR011990">
    <property type="entry name" value="TPR-like_helical_dom_sf"/>
</dbReference>
<organism evidence="8 9">
    <name type="scientific">Rhizophagus clarus</name>
    <dbReference type="NCBI Taxonomy" id="94130"/>
    <lineage>
        <taxon>Eukaryota</taxon>
        <taxon>Fungi</taxon>
        <taxon>Fungi incertae sedis</taxon>
        <taxon>Mucoromycota</taxon>
        <taxon>Glomeromycotina</taxon>
        <taxon>Glomeromycetes</taxon>
        <taxon>Glomerales</taxon>
        <taxon>Glomeraceae</taxon>
        <taxon>Rhizophagus</taxon>
    </lineage>
</organism>
<feature type="repeat" description="PPR" evidence="5">
    <location>
        <begin position="187"/>
        <end position="221"/>
    </location>
</feature>